<evidence type="ECO:0000313" key="3">
    <source>
        <dbReference type="Proteomes" id="UP001238334"/>
    </source>
</evidence>
<keyword evidence="2" id="KW-0547">Nucleotide-binding</keyword>
<reference evidence="2 3" key="1">
    <citation type="submission" date="2023-06" db="EMBL/GenBank/DDBJ databases">
        <title>Parasedimentitalea psychrophila sp. nov., a psychrophilic bacterium isolated from deep-sea sediment.</title>
        <authorList>
            <person name="Li A."/>
        </authorList>
    </citation>
    <scope>NUCLEOTIDE SEQUENCE [LARGE SCALE GENOMIC DNA]</scope>
    <source>
        <strain evidence="2 3">QS115</strain>
    </source>
</reference>
<dbReference type="Gene3D" id="3.40.50.300">
    <property type="entry name" value="P-loop containing nucleotide triphosphate hydrolases"/>
    <property type="match status" value="1"/>
</dbReference>
<dbReference type="InterPro" id="IPR002611">
    <property type="entry name" value="IstB_ATP-bd"/>
</dbReference>
<feature type="domain" description="IstB-like ATP-binding" evidence="1">
    <location>
        <begin position="1"/>
        <end position="56"/>
    </location>
</feature>
<protein>
    <submittedName>
        <fullName evidence="2">ATP-binding protein</fullName>
    </submittedName>
</protein>
<dbReference type="GO" id="GO:0005524">
    <property type="term" value="F:ATP binding"/>
    <property type="evidence" value="ECO:0007669"/>
    <property type="project" value="UniProtKB-KW"/>
</dbReference>
<keyword evidence="2" id="KW-0067">ATP-binding</keyword>
<organism evidence="2 3">
    <name type="scientific">Parasedimentitalea psychrophila</name>
    <dbReference type="NCBI Taxonomy" id="2997337"/>
    <lineage>
        <taxon>Bacteria</taxon>
        <taxon>Pseudomonadati</taxon>
        <taxon>Pseudomonadota</taxon>
        <taxon>Alphaproteobacteria</taxon>
        <taxon>Rhodobacterales</taxon>
        <taxon>Paracoccaceae</taxon>
        <taxon>Parasedimentitalea</taxon>
    </lineage>
</organism>
<dbReference type="Proteomes" id="UP001238334">
    <property type="component" value="Chromosome"/>
</dbReference>
<accession>A0A9Y2P1M7</accession>
<dbReference type="Pfam" id="PF01695">
    <property type="entry name" value="IstB_IS21"/>
    <property type="match status" value="1"/>
</dbReference>
<dbReference type="InterPro" id="IPR027417">
    <property type="entry name" value="P-loop_NTPase"/>
</dbReference>
<dbReference type="AlphaFoldDB" id="A0A9Y2P1M7"/>
<keyword evidence="3" id="KW-1185">Reference proteome</keyword>
<gene>
    <name evidence="2" type="ORF">QPJ95_02065</name>
</gene>
<evidence type="ECO:0000259" key="1">
    <source>
        <dbReference type="Pfam" id="PF01695"/>
    </source>
</evidence>
<proteinExistence type="predicted"/>
<evidence type="ECO:0000313" key="2">
    <source>
        <dbReference type="EMBL" id="WIY25756.1"/>
    </source>
</evidence>
<dbReference type="EMBL" id="CP127247">
    <property type="protein sequence ID" value="WIY25756.1"/>
    <property type="molecule type" value="Genomic_DNA"/>
</dbReference>
<dbReference type="KEGG" id="ppso:QPJ95_02065"/>
<sequence>MAVSIARACIRNSRRGRFFNVVELVNKLDAESRVEHQGRTADRIYRLDIRILDELGPA</sequence>
<name>A0A9Y2P1M7_9RHOB</name>